<reference evidence="1" key="1">
    <citation type="submission" date="2021-02" db="EMBL/GenBank/DDBJ databases">
        <authorList>
            <person name="Nowell W R."/>
        </authorList>
    </citation>
    <scope>NUCLEOTIDE SEQUENCE</scope>
</reference>
<dbReference type="EMBL" id="CAJNOR010000907">
    <property type="protein sequence ID" value="CAF1033944.1"/>
    <property type="molecule type" value="Genomic_DNA"/>
</dbReference>
<dbReference type="Gene3D" id="2.120.10.30">
    <property type="entry name" value="TolB, C-terminal domain"/>
    <property type="match status" value="1"/>
</dbReference>
<dbReference type="AlphaFoldDB" id="A0A814J6B8"/>
<dbReference type="EMBL" id="CAJNOJ010000097">
    <property type="protein sequence ID" value="CAF1100554.1"/>
    <property type="molecule type" value="Genomic_DNA"/>
</dbReference>
<dbReference type="InterPro" id="IPR011042">
    <property type="entry name" value="6-blade_b-propeller_TolB-like"/>
</dbReference>
<sequence length="464" mass="53500">MQQNLIYHNGISFDDADLKPNASRARACQFKEDENLLEKTHVHRTITDSSKTEAHVAADEIRNTMIRNHCVRVDTNFQCPFVSFASKYNQETQKTNDKQKKTLYTTCSWIYPRVTIYLFDDEASPEVNKNVDEHEHKTKIHDAFNANFTAITKNKVGVDEAKQISDNTTQKSSITWEATGGNTLQNNNVAAWQTTVSNSQYWRVIEYGEFIPTYKLLNEKLQKQIERILYIYKMKLKRWEQNGKTIAETYPNIHTLYKSILSLYAKPIAILLVANYVNRCKYVYDWAFGNHHSITNMIVDEENNSPIIVDYGKKQVIRLFNGNEEILVENINCYGLAKDKYGFLYVSDIEKHEVRRWKVGEGKGKSGELVAGGNGRGVRLNQLDDPAALIVDDCGSILWQIARMVEWCEGETEGEIVIRGGDRSNQLYYPTSLSFDVRGNFYIMNSLNRKIQRFDLISDDNLYP</sequence>
<comment type="caution">
    <text evidence="1">The sequence shown here is derived from an EMBL/GenBank/DDBJ whole genome shotgun (WGS) entry which is preliminary data.</text>
</comment>
<dbReference type="SUPFAM" id="SSF101898">
    <property type="entry name" value="NHL repeat"/>
    <property type="match status" value="1"/>
</dbReference>
<accession>A0A814J6B8</accession>
<keyword evidence="3" id="KW-1185">Reference proteome</keyword>
<name>A0A814J6B8_ADIRI</name>
<protein>
    <submittedName>
        <fullName evidence="1">Uncharacterized protein</fullName>
    </submittedName>
</protein>
<dbReference type="OrthoDB" id="10039644at2759"/>
<evidence type="ECO:0000313" key="3">
    <source>
        <dbReference type="Proteomes" id="UP000663828"/>
    </source>
</evidence>
<gene>
    <name evidence="2" type="ORF">EDS130_LOCUS19969</name>
    <name evidence="1" type="ORF">XAT740_LOCUS14899</name>
</gene>
<evidence type="ECO:0000313" key="1">
    <source>
        <dbReference type="EMBL" id="CAF1033944.1"/>
    </source>
</evidence>
<organism evidence="1 3">
    <name type="scientific">Adineta ricciae</name>
    <name type="common">Rotifer</name>
    <dbReference type="NCBI Taxonomy" id="249248"/>
    <lineage>
        <taxon>Eukaryota</taxon>
        <taxon>Metazoa</taxon>
        <taxon>Spiralia</taxon>
        <taxon>Gnathifera</taxon>
        <taxon>Rotifera</taxon>
        <taxon>Eurotatoria</taxon>
        <taxon>Bdelloidea</taxon>
        <taxon>Adinetida</taxon>
        <taxon>Adinetidae</taxon>
        <taxon>Adineta</taxon>
    </lineage>
</organism>
<proteinExistence type="predicted"/>
<dbReference type="Proteomes" id="UP000663828">
    <property type="component" value="Unassembled WGS sequence"/>
</dbReference>
<dbReference type="Proteomes" id="UP000663852">
    <property type="component" value="Unassembled WGS sequence"/>
</dbReference>
<evidence type="ECO:0000313" key="2">
    <source>
        <dbReference type="EMBL" id="CAF1100554.1"/>
    </source>
</evidence>